<reference evidence="4" key="1">
    <citation type="journal article" date="2018" name="Nat. Genet.">
        <title>Extensive intraspecific gene order and gene structural variations between Mo17 and other maize genomes.</title>
        <authorList>
            <person name="Sun S."/>
            <person name="Zhou Y."/>
            <person name="Chen J."/>
            <person name="Shi J."/>
            <person name="Zhao H."/>
            <person name="Zhao H."/>
            <person name="Song W."/>
            <person name="Zhang M."/>
            <person name="Cui Y."/>
            <person name="Dong X."/>
            <person name="Liu H."/>
            <person name="Ma X."/>
            <person name="Jiao Y."/>
            <person name="Wang B."/>
            <person name="Wei X."/>
            <person name="Stein J.C."/>
            <person name="Glaubitz J.C."/>
            <person name="Lu F."/>
            <person name="Yu G."/>
            <person name="Liang C."/>
            <person name="Fengler K."/>
            <person name="Li B."/>
            <person name="Rafalski A."/>
            <person name="Schnable P.S."/>
            <person name="Ware D.H."/>
            <person name="Buckler E.S."/>
            <person name="Lai J."/>
        </authorList>
    </citation>
    <scope>NUCLEOTIDE SEQUENCE [LARGE SCALE GENOMIC DNA]</scope>
    <source>
        <tissue evidence="4">Seedling</tissue>
    </source>
</reference>
<dbReference type="EMBL" id="NCVQ01000003">
    <property type="protein sequence ID" value="PWZ41101.1"/>
    <property type="molecule type" value="Genomic_DNA"/>
</dbReference>
<dbReference type="GO" id="GO:0003676">
    <property type="term" value="F:nucleic acid binding"/>
    <property type="evidence" value="ECO:0007669"/>
    <property type="project" value="InterPro"/>
</dbReference>
<keyword evidence="1" id="KW-0479">Metal-binding</keyword>
<keyword evidence="1" id="KW-0862">Zinc</keyword>
<gene>
    <name evidence="4" type="ORF">Zm00014a_027762</name>
</gene>
<proteinExistence type="predicted"/>
<dbReference type="GO" id="GO:0008270">
    <property type="term" value="F:zinc ion binding"/>
    <property type="evidence" value="ECO:0007669"/>
    <property type="project" value="UniProtKB-KW"/>
</dbReference>
<evidence type="ECO:0000313" key="4">
    <source>
        <dbReference type="EMBL" id="PWZ41101.1"/>
    </source>
</evidence>
<dbReference type="PROSITE" id="PS50158">
    <property type="entry name" value="ZF_CCHC"/>
    <property type="match status" value="1"/>
</dbReference>
<dbReference type="Pfam" id="PF00098">
    <property type="entry name" value="zf-CCHC"/>
    <property type="match status" value="1"/>
</dbReference>
<name>A0A3L6G2U0_MAIZE</name>
<feature type="region of interest" description="Disordered" evidence="2">
    <location>
        <begin position="213"/>
        <end position="250"/>
    </location>
</feature>
<dbReference type="InterPro" id="IPR036875">
    <property type="entry name" value="Znf_CCHC_sf"/>
</dbReference>
<accession>A0A3L6G2U0</accession>
<dbReference type="AlphaFoldDB" id="A0A3L6G2U0"/>
<dbReference type="Proteomes" id="UP000251960">
    <property type="component" value="Chromosome 2"/>
</dbReference>
<dbReference type="PANTHER" id="PTHR33325:SF10">
    <property type="entry name" value="CCHC-TYPE DOMAIN-CONTAINING PROTEIN"/>
    <property type="match status" value="1"/>
</dbReference>
<evidence type="ECO:0000259" key="3">
    <source>
        <dbReference type="PROSITE" id="PS50158"/>
    </source>
</evidence>
<comment type="caution">
    <text evidence="4">The sequence shown here is derived from an EMBL/GenBank/DDBJ whole genome shotgun (WGS) entry which is preliminary data.</text>
</comment>
<dbReference type="PANTHER" id="PTHR33325">
    <property type="entry name" value="ZINC FINGER, CCHC-TYPE-RELATED"/>
    <property type="match status" value="1"/>
</dbReference>
<protein>
    <recommendedName>
        <fullName evidence="3">CCHC-type domain-containing protein</fullName>
    </recommendedName>
</protein>
<keyword evidence="1" id="KW-0863">Zinc-finger</keyword>
<evidence type="ECO:0000256" key="1">
    <source>
        <dbReference type="PROSITE-ProRule" id="PRU00047"/>
    </source>
</evidence>
<dbReference type="InterPro" id="IPR001878">
    <property type="entry name" value="Znf_CCHC"/>
</dbReference>
<evidence type="ECO:0000256" key="2">
    <source>
        <dbReference type="SAM" id="MobiDB-lite"/>
    </source>
</evidence>
<dbReference type="SUPFAM" id="SSF57756">
    <property type="entry name" value="Retrovirus zinc finger-like domains"/>
    <property type="match status" value="1"/>
</dbReference>
<sequence>MTGIVSREFEVLAPHGQNYLTWASGVQIVLGGKKLKVAIGLGQKDEVATDEQNDQALHFLRHHLSPTLKNEYMSERKASNLWNALQQRFERLKYTVLPQAQQDWARLRYADFKTVGEYNATLHRICTKLSLCGKMITDKEKIEKTLSTFHPSAIQFARNYRQDAYKQYSDLIDMMQVNEAQDDALKTNFNAYPNGKGISTEVNVASYKIRKPIQRKRGKHGAGEGKKETTVNPINAHGKKTSKEKPQPKPYGLQDQTCYKCGVWGHWSKICQSPKHVIEAYKAKNMHKQKPEANFTMATNNEAMEEDPTLEAFGMPLDLASAVKMIATEENTSTALVEANTDAFLDSI</sequence>
<feature type="domain" description="CCHC-type" evidence="3">
    <location>
        <begin position="258"/>
        <end position="273"/>
    </location>
</feature>
<organism evidence="4">
    <name type="scientific">Zea mays</name>
    <name type="common">Maize</name>
    <dbReference type="NCBI Taxonomy" id="4577"/>
    <lineage>
        <taxon>Eukaryota</taxon>
        <taxon>Viridiplantae</taxon>
        <taxon>Streptophyta</taxon>
        <taxon>Embryophyta</taxon>
        <taxon>Tracheophyta</taxon>
        <taxon>Spermatophyta</taxon>
        <taxon>Magnoliopsida</taxon>
        <taxon>Liliopsida</taxon>
        <taxon>Poales</taxon>
        <taxon>Poaceae</taxon>
        <taxon>PACMAD clade</taxon>
        <taxon>Panicoideae</taxon>
        <taxon>Andropogonodae</taxon>
        <taxon>Andropogoneae</taxon>
        <taxon>Tripsacinae</taxon>
        <taxon>Zea</taxon>
    </lineage>
</organism>